<organism evidence="3 4">
    <name type="scientific">Ligilactobacillus acidipiscis</name>
    <dbReference type="NCBI Taxonomy" id="89059"/>
    <lineage>
        <taxon>Bacteria</taxon>
        <taxon>Bacillati</taxon>
        <taxon>Bacillota</taxon>
        <taxon>Bacilli</taxon>
        <taxon>Lactobacillales</taxon>
        <taxon>Lactobacillaceae</taxon>
        <taxon>Ligilactobacillus</taxon>
    </lineage>
</organism>
<feature type="region of interest" description="Disordered" evidence="2">
    <location>
        <begin position="188"/>
        <end position="338"/>
    </location>
</feature>
<evidence type="ECO:0000313" key="4">
    <source>
        <dbReference type="Proteomes" id="UP000707535"/>
    </source>
</evidence>
<proteinExistence type="predicted"/>
<name>A0A921F7W6_9LACO</name>
<dbReference type="Proteomes" id="UP000707535">
    <property type="component" value="Unassembled WGS sequence"/>
</dbReference>
<dbReference type="EMBL" id="DYXG01000017">
    <property type="protein sequence ID" value="HJE96257.1"/>
    <property type="molecule type" value="Genomic_DNA"/>
</dbReference>
<feature type="compositionally biased region" description="Basic and acidic residues" evidence="2">
    <location>
        <begin position="188"/>
        <end position="206"/>
    </location>
</feature>
<feature type="coiled-coil region" evidence="1">
    <location>
        <begin position="50"/>
        <end position="80"/>
    </location>
</feature>
<accession>A0A921F7W6</accession>
<evidence type="ECO:0000313" key="3">
    <source>
        <dbReference type="EMBL" id="HJE96257.1"/>
    </source>
</evidence>
<dbReference type="AlphaFoldDB" id="A0A921F7W6"/>
<evidence type="ECO:0000256" key="1">
    <source>
        <dbReference type="SAM" id="Coils"/>
    </source>
</evidence>
<sequence>MNHLLEIASKHKKVTVGVIVAILAVGGVAFASMTSHPAPQTNHDVEAHASNNHKEALAKVDQLRKDMEAEKDDQKKLDDLKQIEVKYQKYKKEPTSYRKLTNAYQDAIHSGKAYFINKTNKNIQDLTVEDIDQENDTDSLNGKIKSLQVQLKFVNDNKKSVFTKDNVKNYTKQINGLVKKYQDRVKQLDEQKKNDDAKKESERKATEQSSQVAQSSQQNGASAQNQNQNGNNANGQSSSMNGNRGQNNNNYSSNGNLGNSYSQPSQGNSYSKPSQPSRPSRPTNNGGGNSGNGNNVWRHRTQHWDDGATSSWDEEYNPNTDNTTIHLPGAEEGGYGFN</sequence>
<gene>
    <name evidence="3" type="ORF">K8V00_01435</name>
</gene>
<reference evidence="3" key="1">
    <citation type="journal article" date="2021" name="PeerJ">
        <title>Extensive microbial diversity within the chicken gut microbiome revealed by metagenomics and culture.</title>
        <authorList>
            <person name="Gilroy R."/>
            <person name="Ravi A."/>
            <person name="Getino M."/>
            <person name="Pursley I."/>
            <person name="Horton D.L."/>
            <person name="Alikhan N.F."/>
            <person name="Baker D."/>
            <person name="Gharbi K."/>
            <person name="Hall N."/>
            <person name="Watson M."/>
            <person name="Adriaenssens E.M."/>
            <person name="Foster-Nyarko E."/>
            <person name="Jarju S."/>
            <person name="Secka A."/>
            <person name="Antonio M."/>
            <person name="Oren A."/>
            <person name="Chaudhuri R.R."/>
            <person name="La Ragione R."/>
            <person name="Hildebrand F."/>
            <person name="Pallen M.J."/>
        </authorList>
    </citation>
    <scope>NUCLEOTIDE SEQUENCE</scope>
    <source>
        <strain evidence="3">CHK174-6876</strain>
    </source>
</reference>
<keyword evidence="1" id="KW-0175">Coiled coil</keyword>
<comment type="caution">
    <text evidence="3">The sequence shown here is derived from an EMBL/GenBank/DDBJ whole genome shotgun (WGS) entry which is preliminary data.</text>
</comment>
<reference evidence="3" key="2">
    <citation type="submission" date="2021-09" db="EMBL/GenBank/DDBJ databases">
        <authorList>
            <person name="Gilroy R."/>
        </authorList>
    </citation>
    <scope>NUCLEOTIDE SEQUENCE</scope>
    <source>
        <strain evidence="3">CHK174-6876</strain>
    </source>
</reference>
<evidence type="ECO:0000256" key="2">
    <source>
        <dbReference type="SAM" id="MobiDB-lite"/>
    </source>
</evidence>
<protein>
    <submittedName>
        <fullName evidence="3">Uncharacterized protein</fullName>
    </submittedName>
</protein>
<feature type="compositionally biased region" description="Low complexity" evidence="2">
    <location>
        <begin position="208"/>
        <end position="284"/>
    </location>
</feature>